<proteinExistence type="inferred from homology"/>
<comment type="similarity">
    <text evidence="1 12">Belongs to the ATPase B chain family.</text>
</comment>
<keyword evidence="3 12" id="KW-0138">CF(0)</keyword>
<keyword evidence="6 12" id="KW-1133">Transmembrane helix</keyword>
<sequence length="260" mass="29365">MLIDWFTVIAQIINFLILLFLLHRFLYQPILKTIDQRQDQMQARWDAAEAEQVKAAAAAKEYHQAQRALEAQREQLLSQAQAEAAALRHQEVQQAQAELAHKRQQWATALAHEQHSLLTDLQAEFGAQMVAIVRRVLQDIANTDLEAQTVYAFQQKLRGLDDGQRRAIATAFADHPVTVQTSDDLSEASQAALCQTLRETHLLNGQAIHFERSPQLLCGIRLQNDAYDLAWSAEDYLQALEKTMRSAQSDSHSQGQSARS</sequence>
<dbReference type="PANTHER" id="PTHR33445">
    <property type="entry name" value="ATP SYNTHASE SUBUNIT B', CHLOROPLASTIC"/>
    <property type="match status" value="1"/>
</dbReference>
<name>A0A4Q7EGN9_9CYAN</name>
<dbReference type="PANTHER" id="PTHR33445:SF2">
    <property type="entry name" value="ATP SYNTHASE SUBUNIT B', CHLOROPLASTIC"/>
    <property type="match status" value="1"/>
</dbReference>
<keyword evidence="4 12" id="KW-0812">Transmembrane</keyword>
<keyword evidence="9 12" id="KW-0066">ATP synthesis</keyword>
<comment type="function">
    <text evidence="12">Component of the F(0) channel, it forms part of the peripheral stalk, linking F(1) to F(0).</text>
</comment>
<dbReference type="EMBL" id="QVFV01000001">
    <property type="protein sequence ID" value="RZM82226.1"/>
    <property type="molecule type" value="Genomic_DNA"/>
</dbReference>
<accession>A0A4Q7EGN9</accession>
<dbReference type="InterPro" id="IPR050059">
    <property type="entry name" value="ATP_synthase_B_chain"/>
</dbReference>
<dbReference type="GO" id="GO:0046961">
    <property type="term" value="F:proton-transporting ATPase activity, rotational mechanism"/>
    <property type="evidence" value="ECO:0007669"/>
    <property type="project" value="TreeGrafter"/>
</dbReference>
<feature type="transmembrane region" description="Helical" evidence="12">
    <location>
        <begin position="6"/>
        <end position="27"/>
    </location>
</feature>
<evidence type="ECO:0000256" key="12">
    <source>
        <dbReference type="HAMAP-Rule" id="MF_01398"/>
    </source>
</evidence>
<keyword evidence="8 12" id="KW-0472">Membrane</keyword>
<evidence type="ECO:0000256" key="9">
    <source>
        <dbReference type="ARBA" id="ARBA00023310"/>
    </source>
</evidence>
<dbReference type="GO" id="GO:0045259">
    <property type="term" value="C:proton-transporting ATP synthase complex"/>
    <property type="evidence" value="ECO:0007669"/>
    <property type="project" value="UniProtKB-KW"/>
</dbReference>
<keyword evidence="14" id="KW-1185">Reference proteome</keyword>
<comment type="subcellular location">
    <subcellularLocation>
        <location evidence="12">Cellular thylakoid membrane</location>
        <topology evidence="12">Single-pass membrane protein</topology>
    </subcellularLocation>
    <subcellularLocation>
        <location evidence="11">Endomembrane system</location>
        <topology evidence="11">Single-pass membrane protein</topology>
    </subcellularLocation>
</comment>
<dbReference type="AlphaFoldDB" id="A0A4Q7EGN9"/>
<dbReference type="OrthoDB" id="466272at2"/>
<evidence type="ECO:0000256" key="2">
    <source>
        <dbReference type="ARBA" id="ARBA00022448"/>
    </source>
</evidence>
<dbReference type="HAMAP" id="MF_01398">
    <property type="entry name" value="ATP_synth_b_bprime"/>
    <property type="match status" value="1"/>
</dbReference>
<dbReference type="GO" id="GO:0012505">
    <property type="term" value="C:endomembrane system"/>
    <property type="evidence" value="ECO:0007669"/>
    <property type="project" value="UniProtKB-SubCell"/>
</dbReference>
<evidence type="ECO:0000256" key="3">
    <source>
        <dbReference type="ARBA" id="ARBA00022547"/>
    </source>
</evidence>
<comment type="caution">
    <text evidence="13">The sequence shown here is derived from an EMBL/GenBank/DDBJ whole genome shotgun (WGS) entry which is preliminary data.</text>
</comment>
<evidence type="ECO:0000256" key="6">
    <source>
        <dbReference type="ARBA" id="ARBA00022989"/>
    </source>
</evidence>
<keyword evidence="5 12" id="KW-0375">Hydrogen ion transport</keyword>
<evidence type="ECO:0000256" key="8">
    <source>
        <dbReference type="ARBA" id="ARBA00023136"/>
    </source>
</evidence>
<gene>
    <name evidence="12" type="primary">atpF</name>
    <name evidence="13" type="ORF">DYY88_02945</name>
</gene>
<dbReference type="GO" id="GO:0046933">
    <property type="term" value="F:proton-transporting ATP synthase activity, rotational mechanism"/>
    <property type="evidence" value="ECO:0007669"/>
    <property type="project" value="UniProtKB-UniRule"/>
</dbReference>
<organism evidence="13 14">
    <name type="scientific">Leptolyngbya iicbica LK</name>
    <dbReference type="NCBI Taxonomy" id="2294035"/>
    <lineage>
        <taxon>Bacteria</taxon>
        <taxon>Bacillati</taxon>
        <taxon>Cyanobacteriota</taxon>
        <taxon>Cyanophyceae</taxon>
        <taxon>Leptolyngbyales</taxon>
        <taxon>Leptolyngbyaceae</taxon>
        <taxon>Leptolyngbya group</taxon>
        <taxon>Leptolyngbya</taxon>
        <taxon>Leptolyngbya iicbica</taxon>
    </lineage>
</organism>
<dbReference type="Proteomes" id="UP000292459">
    <property type="component" value="Unassembled WGS sequence"/>
</dbReference>
<dbReference type="RefSeq" id="WP_044150907.1">
    <property type="nucleotide sequence ID" value="NZ_QVFV01000001.1"/>
</dbReference>
<evidence type="ECO:0000256" key="11">
    <source>
        <dbReference type="ARBA" id="ARBA00037847"/>
    </source>
</evidence>
<evidence type="ECO:0000313" key="14">
    <source>
        <dbReference type="Proteomes" id="UP000292459"/>
    </source>
</evidence>
<evidence type="ECO:0000313" key="13">
    <source>
        <dbReference type="EMBL" id="RZM82226.1"/>
    </source>
</evidence>
<protein>
    <recommendedName>
        <fullName evidence="12">ATP synthase subunit b</fullName>
    </recommendedName>
    <alternativeName>
        <fullName evidence="12">ATP synthase F(0) sector subunit b</fullName>
    </alternativeName>
    <alternativeName>
        <fullName evidence="12">ATPase subunit I</fullName>
    </alternativeName>
    <alternativeName>
        <fullName evidence="12">F-type ATPase subunit b</fullName>
        <shortName evidence="12">F-ATPase subunit b</shortName>
    </alternativeName>
</protein>
<evidence type="ECO:0000256" key="5">
    <source>
        <dbReference type="ARBA" id="ARBA00022781"/>
    </source>
</evidence>
<evidence type="ECO:0000256" key="7">
    <source>
        <dbReference type="ARBA" id="ARBA00023065"/>
    </source>
</evidence>
<reference evidence="13 14" key="1">
    <citation type="submission" date="2018-11" db="EMBL/GenBank/DDBJ databases">
        <title>Whole genome sequencing of an environmental sample.</title>
        <authorList>
            <person name="Sarangi A.N."/>
            <person name="Singh D."/>
            <person name="Tripathy S."/>
        </authorList>
    </citation>
    <scope>NUCLEOTIDE SEQUENCE [LARGE SCALE GENOMIC DNA]</scope>
    <source>
        <strain evidence="13 14">Lakshadweep</strain>
    </source>
</reference>
<keyword evidence="12" id="KW-0793">Thylakoid</keyword>
<comment type="function">
    <text evidence="10 12">F(1)F(0) ATP synthase produces ATP from ADP in the presence of a proton or sodium gradient. F-type ATPases consist of two structural domains, F(1) containing the extramembraneous catalytic core and F(0) containing the membrane proton channel, linked together by a central stalk and a peripheral stalk. During catalysis, ATP synthesis in the catalytic domain of F(1) is coupled via a rotary mechanism of the central stalk subunits to proton translocation.</text>
</comment>
<evidence type="ECO:0000256" key="4">
    <source>
        <dbReference type="ARBA" id="ARBA00022692"/>
    </source>
</evidence>
<comment type="subunit">
    <text evidence="12">F-type ATPases have 2 components, F(1) - the catalytic core - and F(0) - the membrane proton channel. F(1) has five subunits: alpha(3), beta(3), gamma(1), delta(1), epsilon(1). F(0) has four main subunits: a(1), b(1), b'(1) and c(10-14). The alpha and beta chains form an alternating ring which encloses part of the gamma chain. F(1) is attached to F(0) by a central stalk formed by the gamma and epsilon chains, while a peripheral stalk is formed by the delta, b and b' chains.</text>
</comment>
<dbReference type="InterPro" id="IPR002146">
    <property type="entry name" value="ATP_synth_b/b'su_bac/chlpt"/>
</dbReference>
<keyword evidence="2 12" id="KW-0813">Transport</keyword>
<evidence type="ECO:0000256" key="10">
    <source>
        <dbReference type="ARBA" id="ARBA00025198"/>
    </source>
</evidence>
<dbReference type="Pfam" id="PF00430">
    <property type="entry name" value="ATP-synt_B"/>
    <property type="match status" value="1"/>
</dbReference>
<evidence type="ECO:0000256" key="1">
    <source>
        <dbReference type="ARBA" id="ARBA00005513"/>
    </source>
</evidence>
<keyword evidence="7 12" id="KW-0406">Ion transport</keyword>
<dbReference type="GO" id="GO:0031676">
    <property type="term" value="C:plasma membrane-derived thylakoid membrane"/>
    <property type="evidence" value="ECO:0007669"/>
    <property type="project" value="UniProtKB-SubCell"/>
</dbReference>